<dbReference type="InterPro" id="IPR038247">
    <property type="entry name" value="Jag_N_dom_sf"/>
</dbReference>
<dbReference type="GO" id="GO:0003723">
    <property type="term" value="F:RNA binding"/>
    <property type="evidence" value="ECO:0007669"/>
    <property type="project" value="InterPro"/>
</dbReference>
<feature type="domain" description="RNA-binding protein KhpB N-terminal" evidence="1">
    <location>
        <begin position="4"/>
        <end position="55"/>
    </location>
</feature>
<feature type="non-terminal residue" evidence="2">
    <location>
        <position position="161"/>
    </location>
</feature>
<proteinExistence type="predicted"/>
<organism evidence="2 3">
    <name type="scientific">Candidatus Schekmanbacteria bacterium RBG_16_38_10</name>
    <dbReference type="NCBI Taxonomy" id="1817879"/>
    <lineage>
        <taxon>Bacteria</taxon>
        <taxon>Candidatus Schekmaniibacteriota</taxon>
    </lineage>
</organism>
<dbReference type="InterPro" id="IPR032782">
    <property type="entry name" value="KhpB_N"/>
</dbReference>
<dbReference type="Gene3D" id="3.30.300.20">
    <property type="match status" value="1"/>
</dbReference>
<reference evidence="2 3" key="1">
    <citation type="journal article" date="2016" name="Nat. Commun.">
        <title>Thousands of microbial genomes shed light on interconnected biogeochemical processes in an aquifer system.</title>
        <authorList>
            <person name="Anantharaman K."/>
            <person name="Brown C.T."/>
            <person name="Hug L.A."/>
            <person name="Sharon I."/>
            <person name="Castelle C.J."/>
            <person name="Probst A.J."/>
            <person name="Thomas B.C."/>
            <person name="Singh A."/>
            <person name="Wilkins M.J."/>
            <person name="Karaoz U."/>
            <person name="Brodie E.L."/>
            <person name="Williams K.H."/>
            <person name="Hubbard S.S."/>
            <person name="Banfield J.F."/>
        </authorList>
    </citation>
    <scope>NUCLEOTIDE SEQUENCE [LARGE SCALE GENOMIC DNA]</scope>
</reference>
<dbReference type="PANTHER" id="PTHR35800">
    <property type="entry name" value="PROTEIN JAG"/>
    <property type="match status" value="1"/>
</dbReference>
<dbReference type="InterPro" id="IPR038008">
    <property type="entry name" value="Jag_KH"/>
</dbReference>
<evidence type="ECO:0000313" key="2">
    <source>
        <dbReference type="EMBL" id="OGL43514.1"/>
    </source>
</evidence>
<evidence type="ECO:0000313" key="3">
    <source>
        <dbReference type="Proteomes" id="UP000178797"/>
    </source>
</evidence>
<dbReference type="AlphaFoldDB" id="A0A1F7RR76"/>
<gene>
    <name evidence="2" type="ORF">A2W05_01215</name>
</gene>
<dbReference type="PANTHER" id="PTHR35800:SF1">
    <property type="entry name" value="RNA-BINDING PROTEIN KHPB"/>
    <property type="match status" value="1"/>
</dbReference>
<comment type="caution">
    <text evidence="2">The sequence shown here is derived from an EMBL/GenBank/DDBJ whole genome shotgun (WGS) entry which is preliminary data.</text>
</comment>
<dbReference type="Pfam" id="PF13083">
    <property type="entry name" value="KH_KhpA-B"/>
    <property type="match status" value="1"/>
</dbReference>
<accession>A0A1F7RR76</accession>
<dbReference type="InterPro" id="IPR015946">
    <property type="entry name" value="KH_dom-like_a/b"/>
</dbReference>
<dbReference type="SMART" id="SM01245">
    <property type="entry name" value="Jag_N"/>
    <property type="match status" value="1"/>
</dbReference>
<dbReference type="Pfam" id="PF14804">
    <property type="entry name" value="Jag_N"/>
    <property type="match status" value="1"/>
</dbReference>
<protein>
    <recommendedName>
        <fullName evidence="1">RNA-binding protein KhpB N-terminal domain-containing protein</fullName>
    </recommendedName>
</protein>
<dbReference type="CDD" id="cd02414">
    <property type="entry name" value="KH-II_Jag"/>
    <property type="match status" value="1"/>
</dbReference>
<dbReference type="EMBL" id="MGDE01000223">
    <property type="protein sequence ID" value="OGL43514.1"/>
    <property type="molecule type" value="Genomic_DNA"/>
</dbReference>
<sequence>MKIIEEGKTPQEAIEKAIKKLNVSRDDVRVEILEKGSKGILGFNSKPAKIEVTISSDGIEAKAKSFIEELFKLMDFQVSMSVRKEKELIIFEICGKNTGLLIGRKGQTLEALQHLIDRIINKDENIKFNVIIDIEGYRKKREEALIKLADRMAKKVKNTGT</sequence>
<dbReference type="InterPro" id="IPR039247">
    <property type="entry name" value="KhpB"/>
</dbReference>
<dbReference type="Gene3D" id="3.30.30.80">
    <property type="entry name" value="probable RNA-binding protein from clostridium symbiosum atcc 14940"/>
    <property type="match status" value="1"/>
</dbReference>
<dbReference type="Proteomes" id="UP000178797">
    <property type="component" value="Unassembled WGS sequence"/>
</dbReference>
<dbReference type="NCBIfam" id="NF041568">
    <property type="entry name" value="Jag_EloR"/>
    <property type="match status" value="1"/>
</dbReference>
<name>A0A1F7RR76_9BACT</name>
<evidence type="ECO:0000259" key="1">
    <source>
        <dbReference type="SMART" id="SM01245"/>
    </source>
</evidence>